<feature type="domain" description="C2H2-type" evidence="8">
    <location>
        <begin position="188"/>
        <end position="216"/>
    </location>
</feature>
<feature type="domain" description="C2H2-type" evidence="8">
    <location>
        <begin position="777"/>
        <end position="805"/>
    </location>
</feature>
<feature type="domain" description="C2H2-type" evidence="8">
    <location>
        <begin position="217"/>
        <end position="245"/>
    </location>
</feature>
<feature type="compositionally biased region" description="Basic residues" evidence="7">
    <location>
        <begin position="447"/>
        <end position="461"/>
    </location>
</feature>
<reference evidence="9" key="1">
    <citation type="submission" date="2022-02" db="EMBL/GenBank/DDBJ databases">
        <title>Atlantic sturgeon de novo genome assembly.</title>
        <authorList>
            <person name="Stock M."/>
            <person name="Klopp C."/>
            <person name="Guiguen Y."/>
            <person name="Cabau C."/>
            <person name="Parinello H."/>
            <person name="Santidrian Yebra-Pimentel E."/>
            <person name="Kuhl H."/>
            <person name="Dirks R.P."/>
            <person name="Guessner J."/>
            <person name="Wuertz S."/>
            <person name="Du K."/>
            <person name="Schartl M."/>
        </authorList>
    </citation>
    <scope>NUCLEOTIDE SEQUENCE</scope>
    <source>
        <strain evidence="9">STURGEONOMICS-FGT-2020</strain>
        <tissue evidence="9">Whole blood</tissue>
    </source>
</reference>
<dbReference type="AlphaFoldDB" id="A0AAD8CQB8"/>
<sequence length="806" mass="90085">MNPQHGLAEDAHHPATEVIAFVVGDDGQLCSVQEEPAAGTPKEDIGTPEHELYNHEENNSRGASTCNICGKSYKYFRSFLKHAEEHSTTVLGDNPIMSRRARNHRLSHNEKLVLQNSQVYHPVVKTENHGTRGKVNSVLMSSSFKSGCLYRRKPHVKVEASIEETRSPSTAAEKMIVQKLSSPGIPGLTCQQCGARFSRKSGLRDHIHFVHERYRPYPCDFCSSKFCRPSQLMNHLDRRHKGTDSFIIPIAPASHVPEEIKLENEEEPANQALLSISSVTSSPPRKRMQLEVKPEPHTILCVSAVKESTQKKIKLEEEEPVSLLYACKIPSCGKIYRSRHTYLKHKKDHRIAGNLCTELFLFFLTGSLSCPLCGAHFSRRGHLYDHILYVHEKYRPHGCDICDQQYSRPSELQRHIEKCHAGGVGNQRTKEAEKVEQGSSEVENQRKKAAGRKEQRKKKKIQIVLPRKQSNPTAPSSEIRNENSVSLMKPSAVLQRNSMLIACFDEISNENSEHMLSSNEDYDGYSEQLIYLSDACNGSSAQMPGNNDILNGSSVHTPGNNDILNGSSVHTPGNNDILNGSSVHTPGNNDILNGSSVHTPGNNDILNGSSVHTPCSNDIVIENSTYMNRHSQLDDSDGLSMIQISNVTSLVMSQADFLQTPGTDEVIEGGSVASPVCSARSQQTKPRARKYICGVCGQEHRLYSSLLKHKRVHAGKRRVLCLLCGRSFLQPKDLDRHIACVHSQSFRFKCTHCEMGFSRRGLFCKHVLLAHCDLESLKCHICKKKYKTAHHLQGHIQKHHSVCKQL</sequence>
<feature type="region of interest" description="Disordered" evidence="7">
    <location>
        <begin position="423"/>
        <end position="482"/>
    </location>
</feature>
<evidence type="ECO:0000256" key="6">
    <source>
        <dbReference type="PROSITE-ProRule" id="PRU00042"/>
    </source>
</evidence>
<dbReference type="InterPro" id="IPR036236">
    <property type="entry name" value="Znf_C2H2_sf"/>
</dbReference>
<keyword evidence="3 6" id="KW-0863">Zinc-finger</keyword>
<feature type="domain" description="C2H2-type" evidence="8">
    <location>
        <begin position="691"/>
        <end position="718"/>
    </location>
</feature>
<evidence type="ECO:0000313" key="9">
    <source>
        <dbReference type="EMBL" id="KAK1155693.1"/>
    </source>
</evidence>
<dbReference type="PANTHER" id="PTHR24388">
    <property type="entry name" value="ZINC FINGER PROTEIN"/>
    <property type="match status" value="1"/>
</dbReference>
<dbReference type="SUPFAM" id="SSF57667">
    <property type="entry name" value="beta-beta-alpha zinc fingers"/>
    <property type="match status" value="4"/>
</dbReference>
<keyword evidence="2" id="KW-0677">Repeat</keyword>
<evidence type="ECO:0000256" key="2">
    <source>
        <dbReference type="ARBA" id="ARBA00022737"/>
    </source>
</evidence>
<dbReference type="SUPFAM" id="SSF101967">
    <property type="entry name" value="Adhesin YadA, collagen-binding domain"/>
    <property type="match status" value="1"/>
</dbReference>
<name>A0AAD8CQB8_ACIOX</name>
<dbReference type="PANTHER" id="PTHR24388:SF104">
    <property type="entry name" value="AT-RICH BINDING PROTEIN-RELATED"/>
    <property type="match status" value="1"/>
</dbReference>
<dbReference type="InterPro" id="IPR050527">
    <property type="entry name" value="Snail/Krueppel_Znf"/>
</dbReference>
<feature type="domain" description="C2H2-type" evidence="8">
    <location>
        <begin position="748"/>
        <end position="776"/>
    </location>
</feature>
<organism evidence="9 10">
    <name type="scientific">Acipenser oxyrinchus oxyrinchus</name>
    <dbReference type="NCBI Taxonomy" id="40147"/>
    <lineage>
        <taxon>Eukaryota</taxon>
        <taxon>Metazoa</taxon>
        <taxon>Chordata</taxon>
        <taxon>Craniata</taxon>
        <taxon>Vertebrata</taxon>
        <taxon>Euteleostomi</taxon>
        <taxon>Actinopterygii</taxon>
        <taxon>Chondrostei</taxon>
        <taxon>Acipenseriformes</taxon>
        <taxon>Acipenseridae</taxon>
        <taxon>Acipenser</taxon>
    </lineage>
</organism>
<evidence type="ECO:0000313" key="10">
    <source>
        <dbReference type="Proteomes" id="UP001230051"/>
    </source>
</evidence>
<dbReference type="Proteomes" id="UP001230051">
    <property type="component" value="Unassembled WGS sequence"/>
</dbReference>
<protein>
    <submittedName>
        <fullName evidence="9">Zinc finger protein Xfin-like isoform X3</fullName>
    </submittedName>
</protein>
<evidence type="ECO:0000256" key="4">
    <source>
        <dbReference type="ARBA" id="ARBA00022833"/>
    </source>
</evidence>
<gene>
    <name evidence="9" type="ORF">AOXY_G27074</name>
</gene>
<dbReference type="InterPro" id="IPR011049">
    <property type="entry name" value="Serralysin-like_metalloprot_C"/>
</dbReference>
<evidence type="ECO:0000256" key="3">
    <source>
        <dbReference type="ARBA" id="ARBA00022771"/>
    </source>
</evidence>
<feature type="domain" description="C2H2-type" evidence="8">
    <location>
        <begin position="719"/>
        <end position="743"/>
    </location>
</feature>
<dbReference type="GO" id="GO:0000978">
    <property type="term" value="F:RNA polymerase II cis-regulatory region sequence-specific DNA binding"/>
    <property type="evidence" value="ECO:0007669"/>
    <property type="project" value="TreeGrafter"/>
</dbReference>
<keyword evidence="1" id="KW-0479">Metal-binding</keyword>
<comment type="caution">
    <text evidence="9">The sequence shown here is derived from an EMBL/GenBank/DDBJ whole genome shotgun (WGS) entry which is preliminary data.</text>
</comment>
<proteinExistence type="predicted"/>
<feature type="domain" description="C2H2-type" evidence="8">
    <location>
        <begin position="368"/>
        <end position="396"/>
    </location>
</feature>
<accession>A0AAD8CQB8</accession>
<dbReference type="Pfam" id="PF00096">
    <property type="entry name" value="zf-C2H2"/>
    <property type="match status" value="3"/>
</dbReference>
<dbReference type="Gene3D" id="3.30.160.60">
    <property type="entry name" value="Classic Zinc Finger"/>
    <property type="match status" value="5"/>
</dbReference>
<evidence type="ECO:0000256" key="1">
    <source>
        <dbReference type="ARBA" id="ARBA00022723"/>
    </source>
</evidence>
<feature type="domain" description="C2H2-type" evidence="8">
    <location>
        <begin position="325"/>
        <end position="349"/>
    </location>
</feature>
<keyword evidence="10" id="KW-1185">Reference proteome</keyword>
<dbReference type="PROSITE" id="PS50157">
    <property type="entry name" value="ZINC_FINGER_C2H2_2"/>
    <property type="match status" value="9"/>
</dbReference>
<dbReference type="SMART" id="SM00355">
    <property type="entry name" value="ZnF_C2H2"/>
    <property type="match status" value="10"/>
</dbReference>
<evidence type="ECO:0000256" key="7">
    <source>
        <dbReference type="SAM" id="MobiDB-lite"/>
    </source>
</evidence>
<feature type="compositionally biased region" description="Polar residues" evidence="7">
    <location>
        <begin position="468"/>
        <end position="482"/>
    </location>
</feature>
<evidence type="ECO:0000256" key="5">
    <source>
        <dbReference type="ARBA" id="ARBA00023242"/>
    </source>
</evidence>
<keyword evidence="4" id="KW-0862">Zinc</keyword>
<dbReference type="GO" id="GO:0000981">
    <property type="term" value="F:DNA-binding transcription factor activity, RNA polymerase II-specific"/>
    <property type="evidence" value="ECO:0007669"/>
    <property type="project" value="TreeGrafter"/>
</dbReference>
<keyword evidence="5" id="KW-0539">Nucleus</keyword>
<dbReference type="InterPro" id="IPR013087">
    <property type="entry name" value="Znf_C2H2_type"/>
</dbReference>
<feature type="domain" description="C2H2-type" evidence="8">
    <location>
        <begin position="397"/>
        <end position="422"/>
    </location>
</feature>
<dbReference type="PROSITE" id="PS00028">
    <property type="entry name" value="ZINC_FINGER_C2H2_1"/>
    <property type="match status" value="9"/>
</dbReference>
<dbReference type="GO" id="GO:0008270">
    <property type="term" value="F:zinc ion binding"/>
    <property type="evidence" value="ECO:0007669"/>
    <property type="project" value="UniProtKB-KW"/>
</dbReference>
<dbReference type="EMBL" id="JAGXEW010000030">
    <property type="protein sequence ID" value="KAK1155693.1"/>
    <property type="molecule type" value="Genomic_DNA"/>
</dbReference>
<evidence type="ECO:0000259" key="8">
    <source>
        <dbReference type="PROSITE" id="PS50157"/>
    </source>
</evidence>